<keyword evidence="1" id="KW-0472">Membrane</keyword>
<feature type="transmembrane region" description="Helical" evidence="1">
    <location>
        <begin position="335"/>
        <end position="355"/>
    </location>
</feature>
<dbReference type="AlphaFoldDB" id="A0A1F7XA26"/>
<evidence type="ECO:0000259" key="2">
    <source>
        <dbReference type="Pfam" id="PF13518"/>
    </source>
</evidence>
<dbReference type="Pfam" id="PF13518">
    <property type="entry name" value="HTH_28"/>
    <property type="match status" value="2"/>
</dbReference>
<dbReference type="GO" id="GO:0043565">
    <property type="term" value="F:sequence-specific DNA binding"/>
    <property type="evidence" value="ECO:0007669"/>
    <property type="project" value="InterPro"/>
</dbReference>
<feature type="non-terminal residue" evidence="3">
    <location>
        <position position="386"/>
    </location>
</feature>
<evidence type="ECO:0000256" key="1">
    <source>
        <dbReference type="SAM" id="Phobius"/>
    </source>
</evidence>
<evidence type="ECO:0000313" key="3">
    <source>
        <dbReference type="EMBL" id="OGM11823.1"/>
    </source>
</evidence>
<dbReference type="InterPro" id="IPR010921">
    <property type="entry name" value="Trp_repressor/repl_initiator"/>
</dbReference>
<keyword evidence="1" id="KW-1133">Transmembrane helix</keyword>
<gene>
    <name evidence="3" type="ORF">A2W13_03905</name>
</gene>
<dbReference type="SUPFAM" id="SSF48295">
    <property type="entry name" value="TrpR-like"/>
    <property type="match status" value="1"/>
</dbReference>
<protein>
    <recommendedName>
        <fullName evidence="2">Insertion element IS150 protein InsJ-like helix-turn-helix domain-containing protein</fullName>
    </recommendedName>
</protein>
<dbReference type="InterPro" id="IPR055247">
    <property type="entry name" value="InsJ-like_HTH"/>
</dbReference>
<dbReference type="EMBL" id="MGFT01000012">
    <property type="protein sequence ID" value="OGM11823.1"/>
    <property type="molecule type" value="Genomic_DNA"/>
</dbReference>
<organism evidence="3 4">
    <name type="scientific">Candidatus Woesebacteria bacterium RBG_16_36_11</name>
    <dbReference type="NCBI Taxonomy" id="1802481"/>
    <lineage>
        <taxon>Bacteria</taxon>
        <taxon>Candidatus Woeseibacteriota</taxon>
    </lineage>
</organism>
<evidence type="ECO:0000313" key="4">
    <source>
        <dbReference type="Proteomes" id="UP000178533"/>
    </source>
</evidence>
<dbReference type="Proteomes" id="UP000178533">
    <property type="component" value="Unassembled WGS sequence"/>
</dbReference>
<accession>A0A1F7XA26</accession>
<dbReference type="SUPFAM" id="SSF46689">
    <property type="entry name" value="Homeodomain-like"/>
    <property type="match status" value="2"/>
</dbReference>
<feature type="transmembrane region" description="Helical" evidence="1">
    <location>
        <begin position="298"/>
        <end position="323"/>
    </location>
</feature>
<feature type="domain" description="Insertion element IS150 protein InsJ-like helix-turn-helix" evidence="2">
    <location>
        <begin position="145"/>
        <end position="196"/>
    </location>
</feature>
<name>A0A1F7XA26_9BACT</name>
<comment type="caution">
    <text evidence="3">The sequence shown here is derived from an EMBL/GenBank/DDBJ whole genome shotgun (WGS) entry which is preliminary data.</text>
</comment>
<dbReference type="InterPro" id="IPR009057">
    <property type="entry name" value="Homeodomain-like_sf"/>
</dbReference>
<keyword evidence="1" id="KW-0812">Transmembrane</keyword>
<proteinExistence type="predicted"/>
<reference evidence="3 4" key="1">
    <citation type="journal article" date="2016" name="Nat. Commun.">
        <title>Thousands of microbial genomes shed light on interconnected biogeochemical processes in an aquifer system.</title>
        <authorList>
            <person name="Anantharaman K."/>
            <person name="Brown C.T."/>
            <person name="Hug L.A."/>
            <person name="Sharon I."/>
            <person name="Castelle C.J."/>
            <person name="Probst A.J."/>
            <person name="Thomas B.C."/>
            <person name="Singh A."/>
            <person name="Wilkins M.J."/>
            <person name="Karaoz U."/>
            <person name="Brodie E.L."/>
            <person name="Williams K.H."/>
            <person name="Hubbard S.S."/>
            <person name="Banfield J.F."/>
        </authorList>
    </citation>
    <scope>NUCLEOTIDE SEQUENCE [LARGE SCALE GENOMIC DNA]</scope>
</reference>
<sequence>MNPKLNTDQRITAIKRVIEHKDSINSVCKELGISRTIFYTWLSRYKKYGEEGIVVGKRIKVIKQPSEIEYRVLDIVKRYPLYSSKKISIELGLNNLGKPILGNHGVQNILERNNLSKEIERIKYAENKSEILKIEGKKILNAEEKLNLIERNIIGKEEVSDLCKEYGISRTLFYKFKKRYEQAGLEEKEESLKPKRPVVNRWWKQTPEKYEQVILSIIAKHPEYGIRNIVRVLPRFGEEPIVGHHGVQNVLRRLNLSNYEQRLVYAQTKVSPVTQTIAGSVQVASRFFNIPEVLRHRLIRFAGAFAFSAFVTVAVFGLGSYVARSFTQVTGGNPVGMVLASVAFLMGSIFFLYSFKYYLTLAVVLSFSQQEASLSVNGNGNGKRKG</sequence>
<feature type="domain" description="Insertion element IS150 protein InsJ-like helix-turn-helix" evidence="2">
    <location>
        <begin position="9"/>
        <end position="54"/>
    </location>
</feature>
<dbReference type="Gene3D" id="1.10.10.10">
    <property type="entry name" value="Winged helix-like DNA-binding domain superfamily/Winged helix DNA-binding domain"/>
    <property type="match status" value="1"/>
</dbReference>
<dbReference type="InterPro" id="IPR036388">
    <property type="entry name" value="WH-like_DNA-bd_sf"/>
</dbReference>